<evidence type="ECO:0000313" key="3">
    <source>
        <dbReference type="EMBL" id="SNQ62878.1"/>
    </source>
</evidence>
<gene>
    <name evidence="3" type="ORF">MNV_940004</name>
</gene>
<protein>
    <recommendedName>
        <fullName evidence="5">ATPase (AAA+ superfamily)</fullName>
    </recommendedName>
</protein>
<proteinExistence type="predicted"/>
<dbReference type="InterPro" id="IPR025420">
    <property type="entry name" value="DUF4143"/>
</dbReference>
<evidence type="ECO:0008006" key="5">
    <source>
        <dbReference type="Google" id="ProtNLM"/>
    </source>
</evidence>
<dbReference type="InterPro" id="IPR027417">
    <property type="entry name" value="P-loop_NTPase"/>
</dbReference>
<evidence type="ECO:0000313" key="4">
    <source>
        <dbReference type="Proteomes" id="UP000218615"/>
    </source>
</evidence>
<feature type="domain" description="AAA" evidence="1">
    <location>
        <begin position="41"/>
        <end position="176"/>
    </location>
</feature>
<dbReference type="InterPro" id="IPR041682">
    <property type="entry name" value="AAA_14"/>
</dbReference>
<dbReference type="SUPFAM" id="SSF52980">
    <property type="entry name" value="Restriction endonuclease-like"/>
    <property type="match status" value="1"/>
</dbReference>
<dbReference type="Proteomes" id="UP000218615">
    <property type="component" value="Unassembled WGS sequence"/>
</dbReference>
<dbReference type="Pfam" id="PF13635">
    <property type="entry name" value="DUF4143"/>
    <property type="match status" value="1"/>
</dbReference>
<dbReference type="Pfam" id="PF13173">
    <property type="entry name" value="AAA_14"/>
    <property type="match status" value="1"/>
</dbReference>
<keyword evidence="4" id="KW-1185">Reference proteome</keyword>
<dbReference type="EMBL" id="FZMP01000245">
    <property type="protein sequence ID" value="SNQ62878.1"/>
    <property type="molecule type" value="Genomic_DNA"/>
</dbReference>
<name>A0A284VUL9_9EURY</name>
<dbReference type="RefSeq" id="WP_096207384.1">
    <property type="nucleotide sequence ID" value="NZ_FZMP01000245.1"/>
</dbReference>
<dbReference type="InterPro" id="IPR011335">
    <property type="entry name" value="Restrct_endonuc-II-like"/>
</dbReference>
<reference evidence="4" key="1">
    <citation type="submission" date="2017-06" db="EMBL/GenBank/DDBJ databases">
        <authorList>
            <person name="Cremers G."/>
        </authorList>
    </citation>
    <scope>NUCLEOTIDE SEQUENCE [LARGE SCALE GENOMIC DNA]</scope>
</reference>
<accession>A0A284VUL9</accession>
<evidence type="ECO:0000259" key="2">
    <source>
        <dbReference type="Pfam" id="PF13635"/>
    </source>
</evidence>
<dbReference type="PANTHER" id="PTHR33295">
    <property type="entry name" value="ATPASE"/>
    <property type="match status" value="1"/>
</dbReference>
<sequence>MYERSIIERNPWWASGSVPEELTGINRREYLRKIAERLKDQKLLAILGIRRSGKSTLIYQSIKYLLDNGTHPKNIFYINTDDFEKPGRANLEEALDFCQQNNMVSLKDNKSYVFIDEIQNVRGWQQLLKKYYDLKYASKFIVSGSSSSLIYKNSSESLAGRISFIDVFPLTFREFLQFNGIEIQEAALQFKSMKQMYYELSPKINEIAGFLSQYLNVGGFPEWFDVKNEDVWFKILSEEYTSLLIYRDIVRIFRIRDPLLLESVFRFVSAHSSERFSYLGIAKQNDGDKETSKQYVFHLARSHLIYLSDFYTKSKKASEKKEKKIYFCDIGLKNSIGGHQDIGFDAETSVYLHCLKHVSGYPMGKIFYWLDKKKNETDIIMSYGSELVPVEVKYRSSIEDADLKGILGFCKNFGVKNAYVVTKTLMEEREIEGIRVSFIPLWLFLLVF</sequence>
<organism evidence="3 4">
    <name type="scientific">Candidatus Methanoperedens nitratireducens</name>
    <dbReference type="NCBI Taxonomy" id="1392998"/>
    <lineage>
        <taxon>Archaea</taxon>
        <taxon>Methanobacteriati</taxon>
        <taxon>Methanobacteriota</taxon>
        <taxon>Stenosarchaea group</taxon>
        <taxon>Methanomicrobia</taxon>
        <taxon>Methanosarcinales</taxon>
        <taxon>ANME-2 cluster</taxon>
        <taxon>Candidatus Methanoperedentaceae</taxon>
        <taxon>Candidatus Methanoperedens</taxon>
    </lineage>
</organism>
<evidence type="ECO:0000259" key="1">
    <source>
        <dbReference type="Pfam" id="PF13173"/>
    </source>
</evidence>
<dbReference type="Gene3D" id="3.40.50.300">
    <property type="entry name" value="P-loop containing nucleotide triphosphate hydrolases"/>
    <property type="match status" value="1"/>
</dbReference>
<dbReference type="AlphaFoldDB" id="A0A284VUL9"/>
<dbReference type="OrthoDB" id="371918at2157"/>
<feature type="domain" description="DUF4143" evidence="2">
    <location>
        <begin position="247"/>
        <end position="395"/>
    </location>
</feature>
<dbReference type="PANTHER" id="PTHR33295:SF18">
    <property type="entry name" value="AAA+ ATPASE DOMAIN-CONTAINING PROTEIN"/>
    <property type="match status" value="1"/>
</dbReference>
<dbReference type="SUPFAM" id="SSF52540">
    <property type="entry name" value="P-loop containing nucleoside triphosphate hydrolases"/>
    <property type="match status" value="1"/>
</dbReference>